<reference evidence="1 2" key="1">
    <citation type="submission" date="2018-04" db="EMBL/GenBank/DDBJ databases">
        <title>Draft genome sequence of Pseudomonas syringae pv. actinidiae biovar 3 strains isolated from kiwifruit in Kagawa prefecture.</title>
        <authorList>
            <person name="Tabuchi M."/>
            <person name="Saito M."/>
            <person name="Fujiwara S."/>
            <person name="Sasa N."/>
            <person name="Akimitsu K."/>
            <person name="Gomi K."/>
            <person name="Konishi-Sugita S."/>
            <person name="Hamano K."/>
            <person name="Kataoka I."/>
        </authorList>
    </citation>
    <scope>NUCLEOTIDE SEQUENCE [LARGE SCALE GENOMIC DNA]</scope>
    <source>
        <strain evidence="1 2">MAFF212211</strain>
    </source>
</reference>
<sequence>MSVFKASTRPLCPAPPARPFPVVAAVGVPFPQLTMLGERWVLSGERKCTALLDDFPEESGLGA</sequence>
<gene>
    <name evidence="1" type="ORF">KPSA3_06235</name>
</gene>
<evidence type="ECO:0000313" key="1">
    <source>
        <dbReference type="EMBL" id="GBH20211.1"/>
    </source>
</evidence>
<accession>A0AAN4QAV1</accession>
<dbReference type="AlphaFoldDB" id="A0AAN4QAV1"/>
<proteinExistence type="predicted"/>
<comment type="caution">
    <text evidence="1">The sequence shown here is derived from an EMBL/GenBank/DDBJ whole genome shotgun (WGS) entry which is preliminary data.</text>
</comment>
<evidence type="ECO:0000313" key="2">
    <source>
        <dbReference type="Proteomes" id="UP000248291"/>
    </source>
</evidence>
<dbReference type="EMBL" id="BGKA01000247">
    <property type="protein sequence ID" value="GBH20211.1"/>
    <property type="molecule type" value="Genomic_DNA"/>
</dbReference>
<organism evidence="1 2">
    <name type="scientific">Pseudomonas syringae pv. actinidiae</name>
    <dbReference type="NCBI Taxonomy" id="103796"/>
    <lineage>
        <taxon>Bacteria</taxon>
        <taxon>Pseudomonadati</taxon>
        <taxon>Pseudomonadota</taxon>
        <taxon>Gammaproteobacteria</taxon>
        <taxon>Pseudomonadales</taxon>
        <taxon>Pseudomonadaceae</taxon>
        <taxon>Pseudomonas</taxon>
        <taxon>Pseudomonas syringae</taxon>
    </lineage>
</organism>
<dbReference type="Proteomes" id="UP000248291">
    <property type="component" value="Unassembled WGS sequence"/>
</dbReference>
<name>A0AAN4QAV1_PSESF</name>
<protein>
    <submittedName>
        <fullName evidence="1">Uncharacterized protein</fullName>
    </submittedName>
</protein>